<evidence type="ECO:0000313" key="1">
    <source>
        <dbReference type="EMBL" id="CAH1452664.1"/>
    </source>
</evidence>
<keyword evidence="2" id="KW-1185">Reference proteome</keyword>
<dbReference type="AlphaFoldDB" id="A0AAU9PRA4"/>
<accession>A0AAU9PRA4</accession>
<protein>
    <submittedName>
        <fullName evidence="1">Uncharacterized protein</fullName>
    </submittedName>
</protein>
<sequence length="96" mass="11125">MSLGRLPTYMGLITATTTNFLISVPPRNTRRHMWRIEEIREDKDLVVVDESIVVNNKPKKRRHSGRSKKEKSISFCFIPSPSKKKQIYLASLQVLI</sequence>
<gene>
    <name evidence="1" type="ORF">LVIROSA_LOCUS37953</name>
</gene>
<comment type="caution">
    <text evidence="1">The sequence shown here is derived from an EMBL/GenBank/DDBJ whole genome shotgun (WGS) entry which is preliminary data.</text>
</comment>
<evidence type="ECO:0000313" key="2">
    <source>
        <dbReference type="Proteomes" id="UP001157418"/>
    </source>
</evidence>
<organism evidence="1 2">
    <name type="scientific">Lactuca virosa</name>
    <dbReference type="NCBI Taxonomy" id="75947"/>
    <lineage>
        <taxon>Eukaryota</taxon>
        <taxon>Viridiplantae</taxon>
        <taxon>Streptophyta</taxon>
        <taxon>Embryophyta</taxon>
        <taxon>Tracheophyta</taxon>
        <taxon>Spermatophyta</taxon>
        <taxon>Magnoliopsida</taxon>
        <taxon>eudicotyledons</taxon>
        <taxon>Gunneridae</taxon>
        <taxon>Pentapetalae</taxon>
        <taxon>asterids</taxon>
        <taxon>campanulids</taxon>
        <taxon>Asterales</taxon>
        <taxon>Asteraceae</taxon>
        <taxon>Cichorioideae</taxon>
        <taxon>Cichorieae</taxon>
        <taxon>Lactucinae</taxon>
        <taxon>Lactuca</taxon>
    </lineage>
</organism>
<reference evidence="1 2" key="1">
    <citation type="submission" date="2022-01" db="EMBL/GenBank/DDBJ databases">
        <authorList>
            <person name="Xiong W."/>
            <person name="Schranz E."/>
        </authorList>
    </citation>
    <scope>NUCLEOTIDE SEQUENCE [LARGE SCALE GENOMIC DNA]</scope>
</reference>
<proteinExistence type="predicted"/>
<name>A0AAU9PRA4_9ASTR</name>
<dbReference type="Proteomes" id="UP001157418">
    <property type="component" value="Unassembled WGS sequence"/>
</dbReference>
<dbReference type="EMBL" id="CAKMRJ010005745">
    <property type="protein sequence ID" value="CAH1452664.1"/>
    <property type="molecule type" value="Genomic_DNA"/>
</dbReference>